<dbReference type="PROSITE" id="PS51186">
    <property type="entry name" value="GNAT"/>
    <property type="match status" value="1"/>
</dbReference>
<dbReference type="Proteomes" id="UP000510822">
    <property type="component" value="Chromosome"/>
</dbReference>
<accession>A0A7D5ZBJ4</accession>
<keyword evidence="3" id="KW-1185">Reference proteome</keyword>
<feature type="domain" description="N-acetyltransferase" evidence="1">
    <location>
        <begin position="4"/>
        <end position="163"/>
    </location>
</feature>
<gene>
    <name evidence="2" type="ORF">HZU75_17010</name>
</gene>
<organism evidence="2 3">
    <name type="scientific">Chitinibacter fontanus</name>
    <dbReference type="NCBI Taxonomy" id="1737446"/>
    <lineage>
        <taxon>Bacteria</taxon>
        <taxon>Pseudomonadati</taxon>
        <taxon>Pseudomonadota</taxon>
        <taxon>Betaproteobacteria</taxon>
        <taxon>Neisseriales</taxon>
        <taxon>Chitinibacteraceae</taxon>
        <taxon>Chitinibacter</taxon>
    </lineage>
</organism>
<evidence type="ECO:0000259" key="1">
    <source>
        <dbReference type="PROSITE" id="PS51186"/>
    </source>
</evidence>
<dbReference type="Gene3D" id="3.40.630.30">
    <property type="match status" value="1"/>
</dbReference>
<evidence type="ECO:0000313" key="3">
    <source>
        <dbReference type="Proteomes" id="UP000510822"/>
    </source>
</evidence>
<evidence type="ECO:0000313" key="2">
    <source>
        <dbReference type="EMBL" id="QLI83082.1"/>
    </source>
</evidence>
<dbReference type="CDD" id="cd04301">
    <property type="entry name" value="NAT_SF"/>
    <property type="match status" value="1"/>
</dbReference>
<dbReference type="InterPro" id="IPR000182">
    <property type="entry name" value="GNAT_dom"/>
</dbReference>
<dbReference type="RefSeq" id="WP_180307151.1">
    <property type="nucleotide sequence ID" value="NZ_CP058952.1"/>
</dbReference>
<sequence>MSTPVIRPILSSDLPRILEIQAACYPPELLEDHPTFQAKLSFAPDCNWIIEVTGIAQGYLFCHPWQGETPPALNRGEQPWPNSADRFYLHDLAIHPDGRGQKLSTLLAQHACDWAQQQGFTMAMLVAVGGADSFWRKLGFSDHPRQDTSLSQYGQAVLMQKLL</sequence>
<reference evidence="2 3" key="1">
    <citation type="journal article" date="2016" name="Int. J. Syst. Evol. Microbiol.">
        <title>Chitinibacter fontanus sp. nov., isolated from a spring.</title>
        <authorList>
            <person name="Sheu S.Y."/>
            <person name="Li Y.S."/>
            <person name="Young C.C."/>
            <person name="Chen W.M."/>
        </authorList>
    </citation>
    <scope>NUCLEOTIDE SEQUENCE [LARGE SCALE GENOMIC DNA]</scope>
    <source>
        <strain evidence="2 3">STM-7</strain>
    </source>
</reference>
<dbReference type="SUPFAM" id="SSF55729">
    <property type="entry name" value="Acyl-CoA N-acyltransferases (Nat)"/>
    <property type="match status" value="1"/>
</dbReference>
<dbReference type="Pfam" id="PF00583">
    <property type="entry name" value="Acetyltransf_1"/>
    <property type="match status" value="1"/>
</dbReference>
<dbReference type="EMBL" id="CP058952">
    <property type="protein sequence ID" value="QLI83082.1"/>
    <property type="molecule type" value="Genomic_DNA"/>
</dbReference>
<keyword evidence="2" id="KW-0808">Transferase</keyword>
<dbReference type="GO" id="GO:0016747">
    <property type="term" value="F:acyltransferase activity, transferring groups other than amino-acyl groups"/>
    <property type="evidence" value="ECO:0007669"/>
    <property type="project" value="InterPro"/>
</dbReference>
<dbReference type="AlphaFoldDB" id="A0A7D5ZBJ4"/>
<protein>
    <submittedName>
        <fullName evidence="2">GNAT family N-acetyltransferase</fullName>
    </submittedName>
</protein>
<proteinExistence type="predicted"/>
<dbReference type="KEGG" id="cfon:HZU75_17010"/>
<dbReference type="InterPro" id="IPR016181">
    <property type="entry name" value="Acyl_CoA_acyltransferase"/>
</dbReference>
<name>A0A7D5ZBJ4_9NEIS</name>